<dbReference type="Gene3D" id="3.10.129.10">
    <property type="entry name" value="Hotdog Thioesterase"/>
    <property type="match status" value="1"/>
</dbReference>
<dbReference type="AlphaFoldDB" id="A0A143YCE5"/>
<dbReference type="Proteomes" id="UP000076878">
    <property type="component" value="Unassembled WGS sequence"/>
</dbReference>
<dbReference type="CDD" id="cd03442">
    <property type="entry name" value="BFIT_BACH"/>
    <property type="match status" value="1"/>
</dbReference>
<evidence type="ECO:0000259" key="4">
    <source>
        <dbReference type="PROSITE" id="PS51770"/>
    </source>
</evidence>
<keyword evidence="2 3" id="KW-0378">Hydrolase</keyword>
<dbReference type="Pfam" id="PF03061">
    <property type="entry name" value="4HBT"/>
    <property type="match status" value="1"/>
</dbReference>
<dbReference type="PROSITE" id="PS51770">
    <property type="entry name" value="HOTDOG_ACOT"/>
    <property type="match status" value="1"/>
</dbReference>
<dbReference type="PANTHER" id="PTHR11049">
    <property type="entry name" value="ACYL COENZYME A THIOESTER HYDROLASE"/>
    <property type="match status" value="1"/>
</dbReference>
<comment type="similarity">
    <text evidence="1">Belongs to the acyl coenzyme A hydrolase family.</text>
</comment>
<reference evidence="5 7" key="1">
    <citation type="submission" date="2016-02" db="EMBL/GenBank/DDBJ databases">
        <authorList>
            <person name="Wen L."/>
            <person name="He K."/>
            <person name="Yang H."/>
        </authorList>
    </citation>
    <scope>NUCLEOTIDE SEQUENCE [LARGE SCALE GENOMIC DNA]</scope>
    <source>
        <strain evidence="5">Trichococcus_R210</strain>
    </source>
</reference>
<sequence>MTEANQEREIRYCRQTKVIQTHHVFPFDSNYHGTLFGGKLMSMIDDCAAISGERFGRTTNVTASVDTLNFIRPLPTGHSVCIDTFVSGAGKTSMEIFTKVTGENLRTGERYLAATCFLTFVALPDENGQKVSLPKIVPETVEEKFINSGYEERRQKRRADLEYQKQLHEHLTIEIPWAD</sequence>
<organism evidence="5 7">
    <name type="scientific">Trichococcus ilyis</name>
    <dbReference type="NCBI Taxonomy" id="640938"/>
    <lineage>
        <taxon>Bacteria</taxon>
        <taxon>Bacillati</taxon>
        <taxon>Bacillota</taxon>
        <taxon>Bacilli</taxon>
        <taxon>Lactobacillales</taxon>
        <taxon>Carnobacteriaceae</taxon>
        <taxon>Trichococcus</taxon>
    </lineage>
</organism>
<dbReference type="GO" id="GO:0009062">
    <property type="term" value="P:fatty acid catabolic process"/>
    <property type="evidence" value="ECO:0007669"/>
    <property type="project" value="TreeGrafter"/>
</dbReference>
<dbReference type="InterPro" id="IPR006683">
    <property type="entry name" value="Thioestr_dom"/>
</dbReference>
<protein>
    <submittedName>
        <fullName evidence="6">Acyl-CoA hydrolase</fullName>
    </submittedName>
</protein>
<evidence type="ECO:0000313" key="8">
    <source>
        <dbReference type="Proteomes" id="UP000199280"/>
    </source>
</evidence>
<dbReference type="InterPro" id="IPR040170">
    <property type="entry name" value="Cytosol_ACT"/>
</dbReference>
<evidence type="ECO:0000313" key="6">
    <source>
        <dbReference type="EMBL" id="SEJ33847.1"/>
    </source>
</evidence>
<evidence type="ECO:0000256" key="2">
    <source>
        <dbReference type="ARBA" id="ARBA00022801"/>
    </source>
</evidence>
<dbReference type="SUPFAM" id="SSF54637">
    <property type="entry name" value="Thioesterase/thiol ester dehydrase-isomerase"/>
    <property type="match status" value="1"/>
</dbReference>
<evidence type="ECO:0000313" key="7">
    <source>
        <dbReference type="Proteomes" id="UP000076878"/>
    </source>
</evidence>
<dbReference type="STRING" id="640938.TR210_271"/>
<keyword evidence="8" id="KW-1185">Reference proteome</keyword>
<dbReference type="RefSeq" id="WP_068621248.1">
    <property type="nucleotide sequence ID" value="NZ_FJNB01000002.1"/>
</dbReference>
<dbReference type="GO" id="GO:0005829">
    <property type="term" value="C:cytosol"/>
    <property type="evidence" value="ECO:0007669"/>
    <property type="project" value="TreeGrafter"/>
</dbReference>
<dbReference type="PANTHER" id="PTHR11049:SF24">
    <property type="entry name" value="CYTOSOLIC ACYL COENZYME A THIOESTER HYDROLASE"/>
    <property type="match status" value="1"/>
</dbReference>
<reference evidence="6 8" key="2">
    <citation type="submission" date="2016-10" db="EMBL/GenBank/DDBJ databases">
        <authorList>
            <person name="Varghese N."/>
            <person name="Submissions S."/>
        </authorList>
    </citation>
    <scope>NUCLEOTIDE SEQUENCE [LARGE SCALE GENOMIC DNA]</scope>
    <source>
        <strain evidence="6 8">DSM 22150</strain>
    </source>
</reference>
<name>A0A143YCE5_9LACT</name>
<dbReference type="InterPro" id="IPR033120">
    <property type="entry name" value="HOTDOG_ACOT"/>
</dbReference>
<gene>
    <name evidence="6" type="ORF">SAMN05216375_11184</name>
    <name evidence="5" type="ORF">TR210_271</name>
</gene>
<evidence type="ECO:0000313" key="5">
    <source>
        <dbReference type="EMBL" id="CZQ83491.1"/>
    </source>
</evidence>
<evidence type="ECO:0000256" key="3">
    <source>
        <dbReference type="PROSITE-ProRule" id="PRU01106"/>
    </source>
</evidence>
<dbReference type="EMBL" id="FJNB01000002">
    <property type="protein sequence ID" value="CZQ83491.1"/>
    <property type="molecule type" value="Genomic_DNA"/>
</dbReference>
<dbReference type="InterPro" id="IPR029069">
    <property type="entry name" value="HotDog_dom_sf"/>
</dbReference>
<accession>A0A143YCE5</accession>
<dbReference type="GO" id="GO:0006637">
    <property type="term" value="P:acyl-CoA metabolic process"/>
    <property type="evidence" value="ECO:0007669"/>
    <property type="project" value="TreeGrafter"/>
</dbReference>
<feature type="domain" description="HotDog ACOT-type" evidence="4">
    <location>
        <begin position="14"/>
        <end position="126"/>
    </location>
</feature>
<proteinExistence type="inferred from homology"/>
<dbReference type="EMBL" id="FNYT01000011">
    <property type="protein sequence ID" value="SEJ33847.1"/>
    <property type="molecule type" value="Genomic_DNA"/>
</dbReference>
<dbReference type="GO" id="GO:0052816">
    <property type="term" value="F:long-chain fatty acyl-CoA hydrolase activity"/>
    <property type="evidence" value="ECO:0007669"/>
    <property type="project" value="TreeGrafter"/>
</dbReference>
<dbReference type="Proteomes" id="UP000199280">
    <property type="component" value="Unassembled WGS sequence"/>
</dbReference>
<evidence type="ECO:0000256" key="1">
    <source>
        <dbReference type="ARBA" id="ARBA00010458"/>
    </source>
</evidence>